<dbReference type="SUPFAM" id="SSF144083">
    <property type="entry name" value="Magnesium transport protein CorA, transmembrane region"/>
    <property type="match status" value="1"/>
</dbReference>
<evidence type="ECO:0000256" key="7">
    <source>
        <dbReference type="ARBA" id="ARBA00023136"/>
    </source>
</evidence>
<name>A0A1M7RLB9_9ACTN</name>
<organism evidence="10 11">
    <name type="scientific">Cryptosporangium aurantiacum</name>
    <dbReference type="NCBI Taxonomy" id="134849"/>
    <lineage>
        <taxon>Bacteria</taxon>
        <taxon>Bacillati</taxon>
        <taxon>Actinomycetota</taxon>
        <taxon>Actinomycetes</taxon>
        <taxon>Cryptosporangiales</taxon>
        <taxon>Cryptosporangiaceae</taxon>
        <taxon>Cryptosporangium</taxon>
    </lineage>
</organism>
<evidence type="ECO:0000313" key="10">
    <source>
        <dbReference type="EMBL" id="SHN46941.1"/>
    </source>
</evidence>
<dbReference type="EMBL" id="FRCS01000019">
    <property type="protein sequence ID" value="SHN46941.1"/>
    <property type="molecule type" value="Genomic_DNA"/>
</dbReference>
<keyword evidence="7 9" id="KW-0472">Membrane</keyword>
<dbReference type="Gene3D" id="3.30.460.20">
    <property type="entry name" value="CorA soluble domain-like"/>
    <property type="match status" value="1"/>
</dbReference>
<evidence type="ECO:0000256" key="3">
    <source>
        <dbReference type="ARBA" id="ARBA00022448"/>
    </source>
</evidence>
<dbReference type="GO" id="GO:0005886">
    <property type="term" value="C:plasma membrane"/>
    <property type="evidence" value="ECO:0007669"/>
    <property type="project" value="UniProtKB-SubCell"/>
</dbReference>
<dbReference type="InterPro" id="IPR045861">
    <property type="entry name" value="CorA_cytoplasmic_dom"/>
</dbReference>
<dbReference type="PANTHER" id="PTHR46494">
    <property type="entry name" value="CORA FAMILY METAL ION TRANSPORTER (EUROFUNG)"/>
    <property type="match status" value="1"/>
</dbReference>
<dbReference type="InterPro" id="IPR002523">
    <property type="entry name" value="MgTranspt_CorA/ZnTranspt_ZntB"/>
</dbReference>
<feature type="transmembrane region" description="Helical" evidence="9">
    <location>
        <begin position="306"/>
        <end position="324"/>
    </location>
</feature>
<keyword evidence="3" id="KW-0813">Transport</keyword>
<evidence type="ECO:0000313" key="11">
    <source>
        <dbReference type="Proteomes" id="UP000184440"/>
    </source>
</evidence>
<comment type="similarity">
    <text evidence="2">Belongs to the CorA metal ion transporter (MIT) (TC 1.A.35) family.</text>
</comment>
<evidence type="ECO:0000256" key="2">
    <source>
        <dbReference type="ARBA" id="ARBA00009765"/>
    </source>
</evidence>
<dbReference type="Pfam" id="PF01544">
    <property type="entry name" value="CorA"/>
    <property type="match status" value="1"/>
</dbReference>
<dbReference type="Gene3D" id="1.20.58.340">
    <property type="entry name" value="Magnesium transport protein CorA, transmembrane region"/>
    <property type="match status" value="2"/>
</dbReference>
<reference evidence="10 11" key="1">
    <citation type="submission" date="2016-11" db="EMBL/GenBank/DDBJ databases">
        <authorList>
            <person name="Jaros S."/>
            <person name="Januszkiewicz K."/>
            <person name="Wedrychowicz H."/>
        </authorList>
    </citation>
    <scope>NUCLEOTIDE SEQUENCE [LARGE SCALE GENOMIC DNA]</scope>
    <source>
        <strain evidence="10 11">DSM 46144</strain>
    </source>
</reference>
<gene>
    <name evidence="10" type="ORF">SAMN05443668_11937</name>
</gene>
<comment type="subcellular location">
    <subcellularLocation>
        <location evidence="1">Cell membrane</location>
        <topology evidence="1">Multi-pass membrane protein</topology>
    </subcellularLocation>
</comment>
<dbReference type="AlphaFoldDB" id="A0A1M7RLB9"/>
<dbReference type="GO" id="GO:0000287">
    <property type="term" value="F:magnesium ion binding"/>
    <property type="evidence" value="ECO:0007669"/>
    <property type="project" value="TreeGrafter"/>
</dbReference>
<evidence type="ECO:0000256" key="8">
    <source>
        <dbReference type="SAM" id="MobiDB-lite"/>
    </source>
</evidence>
<dbReference type="GO" id="GO:0050897">
    <property type="term" value="F:cobalt ion binding"/>
    <property type="evidence" value="ECO:0007669"/>
    <property type="project" value="TreeGrafter"/>
</dbReference>
<dbReference type="GO" id="GO:0015087">
    <property type="term" value="F:cobalt ion transmembrane transporter activity"/>
    <property type="evidence" value="ECO:0007669"/>
    <property type="project" value="TreeGrafter"/>
</dbReference>
<keyword evidence="11" id="KW-1185">Reference proteome</keyword>
<feature type="region of interest" description="Disordered" evidence="8">
    <location>
        <begin position="1"/>
        <end position="37"/>
    </location>
</feature>
<dbReference type="PANTHER" id="PTHR46494:SF1">
    <property type="entry name" value="CORA FAMILY METAL ION TRANSPORTER (EUROFUNG)"/>
    <property type="match status" value="1"/>
</dbReference>
<sequence>MIVTDAPVPAPRPAEGDPQTPGAPDHSVSSAVPPQCPTRTRLYQDGRVIAEGFPAEEISDRLASTPDGVVWLDLHEPDEADLGIVVQEFGLHPLAVEDAVQQEQRPKLDRYPTHLFANMHAVAFDVDGAELTTSEVSAFITPRALITVRKAAFDIDALQARWDASPELASGGVGFLVHGLLDAVVDGQYDVSEQLDDTLDDLEDQLFAARREPGVDVRRRAFELRRVVLQLRRVVAPMREVVERILRNAGEHHLAHDLLTPYFEDVHDHVLRAAETVENARDRIASILESEQNFQGQQLNEVTKKLAAWAAIIAVPTAVTGYYGQNVPYPGFEHHAGWIVSTTVIVVLSTGLWLLLRRRGWL</sequence>
<proteinExistence type="inferred from homology"/>
<evidence type="ECO:0000256" key="5">
    <source>
        <dbReference type="ARBA" id="ARBA00022692"/>
    </source>
</evidence>
<dbReference type="GO" id="GO:0015095">
    <property type="term" value="F:magnesium ion transmembrane transporter activity"/>
    <property type="evidence" value="ECO:0007669"/>
    <property type="project" value="TreeGrafter"/>
</dbReference>
<keyword evidence="4" id="KW-1003">Cell membrane</keyword>
<keyword evidence="6 9" id="KW-1133">Transmembrane helix</keyword>
<dbReference type="SUPFAM" id="SSF143865">
    <property type="entry name" value="CorA soluble domain-like"/>
    <property type="match status" value="1"/>
</dbReference>
<dbReference type="InterPro" id="IPR045863">
    <property type="entry name" value="CorA_TM1_TM2"/>
</dbReference>
<evidence type="ECO:0000256" key="1">
    <source>
        <dbReference type="ARBA" id="ARBA00004651"/>
    </source>
</evidence>
<dbReference type="Proteomes" id="UP000184440">
    <property type="component" value="Unassembled WGS sequence"/>
</dbReference>
<evidence type="ECO:0000256" key="6">
    <source>
        <dbReference type="ARBA" id="ARBA00022989"/>
    </source>
</evidence>
<protein>
    <submittedName>
        <fullName evidence="10">Magnesium transporter</fullName>
    </submittedName>
</protein>
<feature type="transmembrane region" description="Helical" evidence="9">
    <location>
        <begin position="336"/>
        <end position="356"/>
    </location>
</feature>
<evidence type="ECO:0000256" key="4">
    <source>
        <dbReference type="ARBA" id="ARBA00022475"/>
    </source>
</evidence>
<dbReference type="RefSeq" id="WP_084742193.1">
    <property type="nucleotide sequence ID" value="NZ_FRCS01000019.1"/>
</dbReference>
<dbReference type="STRING" id="134849.SAMN05443668_11937"/>
<accession>A0A1M7RLB9</accession>
<keyword evidence="5 9" id="KW-0812">Transmembrane</keyword>
<dbReference type="OrthoDB" id="9803416at2"/>
<evidence type="ECO:0000256" key="9">
    <source>
        <dbReference type="SAM" id="Phobius"/>
    </source>
</evidence>
<dbReference type="CDD" id="cd12822">
    <property type="entry name" value="TmCorA-like"/>
    <property type="match status" value="1"/>
</dbReference>